<dbReference type="AlphaFoldDB" id="A0A949JCH0"/>
<keyword evidence="2" id="KW-1185">Reference proteome</keyword>
<proteinExistence type="predicted"/>
<sequence length="86" mass="9690">MLKLILVLVVVAALVLTMVTSRMARQRREEFSRRFPTYEDFAATVDGSKIRAVRDGEGMVAAVKVVRADFPEASLLDSKRYVDELD</sequence>
<name>A0A949JCH0_9ACTN</name>
<accession>A0A949JCH0</accession>
<gene>
    <name evidence="1" type="ORF">JGS22_007745</name>
</gene>
<evidence type="ECO:0000313" key="1">
    <source>
        <dbReference type="EMBL" id="MBU7597518.1"/>
    </source>
</evidence>
<dbReference type="RefSeq" id="WP_211041843.1">
    <property type="nucleotide sequence ID" value="NZ_JAELVF020000001.1"/>
</dbReference>
<organism evidence="1 2">
    <name type="scientific">Streptomyces tardus</name>
    <dbReference type="NCBI Taxonomy" id="2780544"/>
    <lineage>
        <taxon>Bacteria</taxon>
        <taxon>Bacillati</taxon>
        <taxon>Actinomycetota</taxon>
        <taxon>Actinomycetes</taxon>
        <taxon>Kitasatosporales</taxon>
        <taxon>Streptomycetaceae</taxon>
        <taxon>Streptomyces</taxon>
    </lineage>
</organism>
<dbReference type="EMBL" id="JAELVF020000001">
    <property type="protein sequence ID" value="MBU7597518.1"/>
    <property type="molecule type" value="Genomic_DNA"/>
</dbReference>
<protein>
    <submittedName>
        <fullName evidence="1">Uncharacterized protein</fullName>
    </submittedName>
</protein>
<dbReference type="Proteomes" id="UP000694501">
    <property type="component" value="Unassembled WGS sequence"/>
</dbReference>
<comment type="caution">
    <text evidence="1">The sequence shown here is derived from an EMBL/GenBank/DDBJ whole genome shotgun (WGS) entry which is preliminary data.</text>
</comment>
<reference evidence="1" key="1">
    <citation type="submission" date="2021-06" db="EMBL/GenBank/DDBJ databases">
        <title>Sequencing of actinobacteria type strains.</title>
        <authorList>
            <person name="Nguyen G.-S."/>
            <person name="Wentzel A."/>
        </authorList>
    </citation>
    <scope>NUCLEOTIDE SEQUENCE</scope>
    <source>
        <strain evidence="1">P38-E01</strain>
    </source>
</reference>
<evidence type="ECO:0000313" key="2">
    <source>
        <dbReference type="Proteomes" id="UP000694501"/>
    </source>
</evidence>